<dbReference type="Gene3D" id="2.170.16.10">
    <property type="entry name" value="Hedgehog/Intein (Hint) domain"/>
    <property type="match status" value="1"/>
</dbReference>
<evidence type="ECO:0000256" key="15">
    <source>
        <dbReference type="PROSITE-ProRule" id="PRU00076"/>
    </source>
</evidence>
<dbReference type="CDD" id="cd00081">
    <property type="entry name" value="Hint"/>
    <property type="match status" value="1"/>
</dbReference>
<dbReference type="CDD" id="cd00054">
    <property type="entry name" value="EGF_CA"/>
    <property type="match status" value="5"/>
</dbReference>
<dbReference type="GO" id="GO:0015874">
    <property type="term" value="P:norepinephrine transport"/>
    <property type="evidence" value="ECO:0007669"/>
    <property type="project" value="TreeGrafter"/>
</dbReference>
<feature type="compositionally biased region" description="Low complexity" evidence="17">
    <location>
        <begin position="51"/>
        <end position="60"/>
    </location>
</feature>
<evidence type="ECO:0000256" key="10">
    <source>
        <dbReference type="ARBA" id="ARBA00023136"/>
    </source>
</evidence>
<evidence type="ECO:0000256" key="18">
    <source>
        <dbReference type="SAM" id="Phobius"/>
    </source>
</evidence>
<protein>
    <recommendedName>
        <fullName evidence="16">Transporter</fullName>
    </recommendedName>
</protein>
<proteinExistence type="inferred from homology"/>
<evidence type="ECO:0000256" key="1">
    <source>
        <dbReference type="ARBA" id="ARBA00004651"/>
    </source>
</evidence>
<reference evidence="20" key="1">
    <citation type="submission" date="2021-02" db="EMBL/GenBank/DDBJ databases">
        <authorList>
            <person name="Nowell W R."/>
        </authorList>
    </citation>
    <scope>NUCLEOTIDE SEQUENCE</scope>
</reference>
<dbReference type="Gene3D" id="2.10.25.10">
    <property type="entry name" value="Laminin"/>
    <property type="match status" value="7"/>
</dbReference>
<evidence type="ECO:0000256" key="3">
    <source>
        <dbReference type="ARBA" id="ARBA00022475"/>
    </source>
</evidence>
<dbReference type="GO" id="GO:0005330">
    <property type="term" value="F:dopamine:sodium symporter activity"/>
    <property type="evidence" value="ECO:0007669"/>
    <property type="project" value="TreeGrafter"/>
</dbReference>
<evidence type="ECO:0000256" key="16">
    <source>
        <dbReference type="RuleBase" id="RU003732"/>
    </source>
</evidence>
<evidence type="ECO:0000256" key="9">
    <source>
        <dbReference type="ARBA" id="ARBA00023053"/>
    </source>
</evidence>
<feature type="disulfide bond" evidence="15">
    <location>
        <begin position="1207"/>
        <end position="1216"/>
    </location>
</feature>
<feature type="disulfide bond" evidence="15">
    <location>
        <begin position="1340"/>
        <end position="1349"/>
    </location>
</feature>
<evidence type="ECO:0000256" key="11">
    <source>
        <dbReference type="ARBA" id="ARBA00023157"/>
    </source>
</evidence>
<feature type="transmembrane region" description="Helical" evidence="18">
    <location>
        <begin position="649"/>
        <end position="666"/>
    </location>
</feature>
<feature type="disulfide bond" evidence="14">
    <location>
        <begin position="671"/>
        <end position="680"/>
    </location>
</feature>
<keyword evidence="5 13" id="KW-0479">Metal-binding</keyword>
<feature type="binding site" evidence="13">
    <location>
        <position position="940"/>
    </location>
    <ligand>
        <name>Na(+)</name>
        <dbReference type="ChEBI" id="CHEBI:29101"/>
        <label>1</label>
    </ligand>
</feature>
<keyword evidence="10 18" id="KW-0472">Membrane</keyword>
<keyword evidence="4 16" id="KW-0812">Transmembrane</keyword>
<dbReference type="GO" id="GO:0006865">
    <property type="term" value="P:amino acid transport"/>
    <property type="evidence" value="ECO:0007669"/>
    <property type="project" value="TreeGrafter"/>
</dbReference>
<dbReference type="GO" id="GO:0032809">
    <property type="term" value="C:neuronal cell body membrane"/>
    <property type="evidence" value="ECO:0007669"/>
    <property type="project" value="TreeGrafter"/>
</dbReference>
<dbReference type="GO" id="GO:0051583">
    <property type="term" value="P:dopamine uptake involved in synaptic transmission"/>
    <property type="evidence" value="ECO:0007669"/>
    <property type="project" value="TreeGrafter"/>
</dbReference>
<feature type="disulfide bond" evidence="15">
    <location>
        <begin position="1244"/>
        <end position="1253"/>
    </location>
</feature>
<dbReference type="PROSITE" id="PS00610">
    <property type="entry name" value="NA_NEUROTRAN_SYMP_1"/>
    <property type="match status" value="1"/>
</dbReference>
<dbReference type="Pfam" id="PF01079">
    <property type="entry name" value="Hint"/>
    <property type="match status" value="1"/>
</dbReference>
<keyword evidence="11 14" id="KW-1015">Disulfide bond</keyword>
<dbReference type="SMART" id="SM00181">
    <property type="entry name" value="EGF"/>
    <property type="match status" value="9"/>
</dbReference>
<dbReference type="InterPro" id="IPR003586">
    <property type="entry name" value="Hint_dom_C"/>
</dbReference>
<feature type="compositionally biased region" description="Low complexity" evidence="17">
    <location>
        <begin position="328"/>
        <end position="339"/>
    </location>
</feature>
<feature type="region of interest" description="Disordered" evidence="17">
    <location>
        <begin position="42"/>
        <end position="61"/>
    </location>
</feature>
<evidence type="ECO:0000256" key="7">
    <source>
        <dbReference type="ARBA" id="ARBA00022847"/>
    </source>
</evidence>
<keyword evidence="6" id="KW-0532">Neurotransmitter transport</keyword>
<feature type="domain" description="EGF-like" evidence="19">
    <location>
        <begin position="1311"/>
        <end position="1350"/>
    </location>
</feature>
<dbReference type="NCBIfam" id="NF037979">
    <property type="entry name" value="Na_transp"/>
    <property type="match status" value="1"/>
</dbReference>
<feature type="binding site" evidence="13">
    <location>
        <position position="565"/>
    </location>
    <ligand>
        <name>Na(+)</name>
        <dbReference type="ChEBI" id="CHEBI:29101"/>
        <label>1</label>
    </ligand>
</feature>
<dbReference type="Pfam" id="PF00209">
    <property type="entry name" value="SNF"/>
    <property type="match status" value="1"/>
</dbReference>
<feature type="domain" description="EGF-like" evidence="19">
    <location>
        <begin position="1180"/>
        <end position="1217"/>
    </location>
</feature>
<dbReference type="PANTHER" id="PTHR11616:SF320">
    <property type="entry name" value="SODIUM-DEPENDENT NORADRENALINE TRANSPORTER"/>
    <property type="match status" value="1"/>
</dbReference>
<evidence type="ECO:0000256" key="5">
    <source>
        <dbReference type="ARBA" id="ARBA00022723"/>
    </source>
</evidence>
<dbReference type="SMART" id="SM00305">
    <property type="entry name" value="HintC"/>
    <property type="match status" value="1"/>
</dbReference>
<dbReference type="InterPro" id="IPR000175">
    <property type="entry name" value="Na/ntran_symport"/>
</dbReference>
<organism evidence="20 21">
    <name type="scientific">Rotaria socialis</name>
    <dbReference type="NCBI Taxonomy" id="392032"/>
    <lineage>
        <taxon>Eukaryota</taxon>
        <taxon>Metazoa</taxon>
        <taxon>Spiralia</taxon>
        <taxon>Gnathifera</taxon>
        <taxon>Rotifera</taxon>
        <taxon>Eurotatoria</taxon>
        <taxon>Bdelloidea</taxon>
        <taxon>Philodinida</taxon>
        <taxon>Philodinidae</taxon>
        <taxon>Rotaria</taxon>
    </lineage>
</organism>
<feature type="transmembrane region" description="Helical" evidence="18">
    <location>
        <begin position="589"/>
        <end position="613"/>
    </location>
</feature>
<evidence type="ECO:0000256" key="4">
    <source>
        <dbReference type="ARBA" id="ARBA00022692"/>
    </source>
</evidence>
<keyword evidence="9 13" id="KW-0915">Sodium</keyword>
<keyword evidence="8 18" id="KW-1133">Transmembrane helix</keyword>
<dbReference type="PROSITE" id="PS50267">
    <property type="entry name" value="NA_NEUROTRAN_SYMP_3"/>
    <property type="match status" value="1"/>
</dbReference>
<dbReference type="InterPro" id="IPR001767">
    <property type="entry name" value="Hedgehog_Hint"/>
</dbReference>
<name>A0A820D778_9BILA</name>
<dbReference type="PROSITE" id="PS50026">
    <property type="entry name" value="EGF_3"/>
    <property type="match status" value="7"/>
</dbReference>
<evidence type="ECO:0000256" key="6">
    <source>
        <dbReference type="ARBA" id="ARBA00022775"/>
    </source>
</evidence>
<evidence type="ECO:0000256" key="2">
    <source>
        <dbReference type="ARBA" id="ARBA00022448"/>
    </source>
</evidence>
<feature type="transmembrane region" description="Helical" evidence="18">
    <location>
        <begin position="1038"/>
        <end position="1064"/>
    </location>
</feature>
<feature type="binding site" evidence="13">
    <location>
        <position position="568"/>
    </location>
    <ligand>
        <name>Na(+)</name>
        <dbReference type="ChEBI" id="CHEBI:29101"/>
        <label>1</label>
    </ligand>
</feature>
<evidence type="ECO:0000256" key="13">
    <source>
        <dbReference type="PIRSR" id="PIRSR600175-1"/>
    </source>
</evidence>
<feature type="transmembrane region" description="Helical" evidence="18">
    <location>
        <begin position="625"/>
        <end position="643"/>
    </location>
</feature>
<feature type="binding site" evidence="13">
    <location>
        <position position="937"/>
    </location>
    <ligand>
        <name>Na(+)</name>
        <dbReference type="ChEBI" id="CHEBI:29101"/>
        <label>1</label>
    </ligand>
</feature>
<evidence type="ECO:0000256" key="12">
    <source>
        <dbReference type="ARBA" id="ARBA00023180"/>
    </source>
</evidence>
<feature type="domain" description="EGF-like" evidence="19">
    <location>
        <begin position="1404"/>
        <end position="1441"/>
    </location>
</feature>
<accession>A0A820D778</accession>
<feature type="region of interest" description="Disordered" evidence="17">
    <location>
        <begin position="212"/>
        <end position="233"/>
    </location>
</feature>
<feature type="transmembrane region" description="Helical" evidence="18">
    <location>
        <begin position="997"/>
        <end position="1018"/>
    </location>
</feature>
<feature type="transmembrane region" description="Helical" evidence="18">
    <location>
        <begin position="784"/>
        <end position="806"/>
    </location>
</feature>
<dbReference type="GO" id="GO:0005509">
    <property type="term" value="F:calcium ion binding"/>
    <property type="evidence" value="ECO:0007669"/>
    <property type="project" value="InterPro"/>
</dbReference>
<dbReference type="SMART" id="SM00179">
    <property type="entry name" value="EGF_CA"/>
    <property type="match status" value="3"/>
</dbReference>
<feature type="region of interest" description="Disordered" evidence="17">
    <location>
        <begin position="322"/>
        <end position="376"/>
    </location>
</feature>
<dbReference type="SUPFAM" id="SSF51294">
    <property type="entry name" value="Hedgehog/intein (Hint) domain"/>
    <property type="match status" value="1"/>
</dbReference>
<feature type="domain" description="EGF-like" evidence="19">
    <location>
        <begin position="1363"/>
        <end position="1400"/>
    </location>
</feature>
<evidence type="ECO:0000313" key="21">
    <source>
        <dbReference type="Proteomes" id="UP000663862"/>
    </source>
</evidence>
<feature type="transmembrane region" description="Helical" evidence="18">
    <location>
        <begin position="967"/>
        <end position="991"/>
    </location>
</feature>
<feature type="disulfide bond" evidence="15">
    <location>
        <begin position="1543"/>
        <end position="1552"/>
    </location>
</feature>
<dbReference type="InterPro" id="IPR000742">
    <property type="entry name" value="EGF"/>
</dbReference>
<keyword evidence="2 16" id="KW-0813">Transport</keyword>
<evidence type="ECO:0000259" key="19">
    <source>
        <dbReference type="PROSITE" id="PS50026"/>
    </source>
</evidence>
<dbReference type="SUPFAM" id="SSF161070">
    <property type="entry name" value="SNF-like"/>
    <property type="match status" value="1"/>
</dbReference>
<dbReference type="SUPFAM" id="SSF57196">
    <property type="entry name" value="EGF/Laminin"/>
    <property type="match status" value="7"/>
</dbReference>
<keyword evidence="15" id="KW-0245">EGF-like domain</keyword>
<dbReference type="EMBL" id="CAJOBQ010000041">
    <property type="protein sequence ID" value="CAF4229018.1"/>
    <property type="molecule type" value="Genomic_DNA"/>
</dbReference>
<feature type="binding site" evidence="13">
    <location>
        <position position="567"/>
    </location>
    <ligand>
        <name>Na(+)</name>
        <dbReference type="ChEBI" id="CHEBI:29101"/>
        <label>1</label>
    </ligand>
</feature>
<dbReference type="InterPro" id="IPR003587">
    <property type="entry name" value="Hint_dom_N"/>
</dbReference>
<feature type="domain" description="EGF-like" evidence="19">
    <location>
        <begin position="1478"/>
        <end position="1514"/>
    </location>
</feature>
<dbReference type="SMART" id="SM00306">
    <property type="entry name" value="HintN"/>
    <property type="match status" value="1"/>
</dbReference>
<feature type="disulfide bond" evidence="15">
    <location>
        <begin position="1390"/>
        <end position="1399"/>
    </location>
</feature>
<sequence length="1751" mass="198526">MAIDETPIQKNVHSKTDFLRTITLPLRRQRIERWVNKGRYTSTRKDEELRSSTTLRTSSRPNRSEIALLQADRRLNIQLFQLGKQRQKFIDRRNYDQKLFATKQVLRHKDNQAIHDTLNYVRKCCKNSDLYENDNDHSAVVSKGNDTTKTVRSRYMEHTVANPSVSISTDEKLTEYIESFKEEEKWPSVTKPTEMPHDEKKDNLHISTKLVSQSAHVSNKSRPPVYNERPNRNIKSGNEMRLYEDCTTNSSTPVSIVEHRKEQSKPSLKLKSQNSKLFITKSSVQKFHQYPERFLSKSNRYLPLLRHQVLIIESHEYHLKQINERTKSSPPVSRFSSESYLTDDEQTPSSEQTEDTRKSKLNPHTTNWISHDQKTKKEEIHTLGRLDLSDPITNENQERKLALSNLRDHEYARLQALIHSNRIEHILTPFSSVKTFETGLPQSVSRRGNLNSIDSVLYSKIHNDKYERKPVDINKNLSKLGEDNKLNRRRSYEVQNEAALLNNIRTNSVPMILVKDRMVEEEENSKKENNIILTEVTTVTKSSQPQGEVREQWSEKLDFLLSIIGFAVDLANIWRFPYLCYKNGGGAFLIPYVLSVILGGMPLFYLELLLGQYYRQGSITCWKKICPLLAGIGWAVTIIAFYTDFYYNVVISWGLYYLFASLKRYLPWSECNHSWNTKDCFTVNIRRNFLENCMNRTNNTLSSSTRLLDRSSLYENCSEELTRSRIVSPAQEYFHLQVYRLQPERNLSLGNLGHINYENLACLAIIYLICYFSMWKGIKTSGKVVWFTALFPYVVLTILMIRGLFLEGAMKGIQYYIRPDLSKLTDASVWVDAASQTFFSLGPGFGVLMAFASYNDFHHNVYRDAMITVAVNSLTSFASGFVIFMFLGYMSEISGRDIKDVAEQGSTLVFIVYPEAIATMPWAPVWAVFFFLMLLTLGLDSSFGGSEAIITALSDVFPVLRQHREWFVGILFSLYFVIGIPSCTDAGVYFVELLQNYAAFYSIIIAVLFEAIAVSWLYGIERISEDVKEMLGTKPGKFWIITWCLIAPLFLGGIVLSGLIQHVHPNYGKVTDPFYYEYPDWSHLVGWGFALSSVIFIPIVAIYQLLIERGSLATRFRLAITPWKERQKHINPDIIIKFCQTNDCRGGDCEIISLPNGLTKKTCHCIQGVCGETCQRLCNATSKCDAHPCWFGGTCVDVANLDYVCLCPPNHTGKDCRTLLSCQTDSCHNDGTCIQTPNGARCNCPKNFRGDYCQYTTAAKVNKKAPPTQSRPQNNQDIIAAIAAISSSNTNNAPVIQRTNSFVVTMGDHAKFVFCLTNPCENEGTCFVTNTATTKGICVCREGFIGDYCEHLHNKTSTEVQGYRSYCSSGPCLNDGVCIEDGKSNGYCRCQPEFRGTYCEVVIRTYSCNPNPCKNGGTCVLLENNQAKCLCTSVFRGVTCSQFSYLPCGDATCHGTQGVCAANKCVCKTGFAGPRCDSTDFCSAYPCLNGGTCVRTNEEPFGGCSCLREFSGPTCSNDPCSPSPCLNGGYCVRKPDNQFYCQCRNRNRGVYCEQQECFPSDATVDLINVGKVKLSALKIGDQVRVIDDENQIIYSPIISFLHRELDEEASYRRIRTKTAVIELSDRHLINQRNNGFVWAESLAKGDEILVLSAKSSNKTIWEKIIEITEVDKQGLMAPLTEQGTIIVNNVHVSCYALVRSHALGHIALTPYRWYVRIFGLPSDNNTTPILGYANTLLQFFKNLPIARDIIF</sequence>
<evidence type="ECO:0000256" key="14">
    <source>
        <dbReference type="PIRSR" id="PIRSR600175-2"/>
    </source>
</evidence>
<dbReference type="Pfam" id="PF00008">
    <property type="entry name" value="EGF"/>
    <property type="match status" value="3"/>
</dbReference>
<keyword evidence="3" id="KW-1003">Cell membrane</keyword>
<dbReference type="Proteomes" id="UP000663862">
    <property type="component" value="Unassembled WGS sequence"/>
</dbReference>
<dbReference type="PROSITE" id="PS00022">
    <property type="entry name" value="EGF_1"/>
    <property type="match status" value="5"/>
</dbReference>
<feature type="binding site" evidence="13">
    <location>
        <position position="572"/>
    </location>
    <ligand>
        <name>Na(+)</name>
        <dbReference type="ChEBI" id="CHEBI:29101"/>
        <label>1</label>
    </ligand>
</feature>
<feature type="transmembrane region" description="Helical" evidence="18">
    <location>
        <begin position="865"/>
        <end position="887"/>
    </location>
</feature>
<keyword evidence="12" id="KW-0325">Glycoprotein</keyword>
<feature type="compositionally biased region" description="Polar residues" evidence="17">
    <location>
        <begin position="212"/>
        <end position="221"/>
    </location>
</feature>
<dbReference type="PRINTS" id="PR00176">
    <property type="entry name" value="NANEUSMPORT"/>
</dbReference>
<dbReference type="InterPro" id="IPR036844">
    <property type="entry name" value="Hint_dom_sf"/>
</dbReference>
<feature type="transmembrane region" description="Helical" evidence="18">
    <location>
        <begin position="908"/>
        <end position="935"/>
    </location>
</feature>
<feature type="binding site" evidence="13">
    <location>
        <position position="840"/>
    </location>
    <ligand>
        <name>Na(+)</name>
        <dbReference type="ChEBI" id="CHEBI:29101"/>
        <label>1</label>
    </ligand>
</feature>
<dbReference type="InterPro" id="IPR037272">
    <property type="entry name" value="SNS_sf"/>
</dbReference>
<feature type="domain" description="EGF-like" evidence="19">
    <location>
        <begin position="1218"/>
        <end position="1254"/>
    </location>
</feature>
<evidence type="ECO:0000256" key="8">
    <source>
        <dbReference type="ARBA" id="ARBA00022989"/>
    </source>
</evidence>
<dbReference type="GO" id="GO:0030424">
    <property type="term" value="C:axon"/>
    <property type="evidence" value="ECO:0007669"/>
    <property type="project" value="TreeGrafter"/>
</dbReference>
<dbReference type="PANTHER" id="PTHR11616">
    <property type="entry name" value="SODIUM/CHLORIDE DEPENDENT TRANSPORTER"/>
    <property type="match status" value="1"/>
</dbReference>
<feature type="binding site" evidence="13">
    <location>
        <position position="872"/>
    </location>
    <ligand>
        <name>Na(+)</name>
        <dbReference type="ChEBI" id="CHEBI:29101"/>
        <label>1</label>
    </ligand>
</feature>
<evidence type="ECO:0000256" key="17">
    <source>
        <dbReference type="SAM" id="MobiDB-lite"/>
    </source>
</evidence>
<feature type="domain" description="EGF-like" evidence="19">
    <location>
        <begin position="1516"/>
        <end position="1553"/>
    </location>
</feature>
<feature type="disulfide bond" evidence="15">
    <location>
        <begin position="1431"/>
        <end position="1440"/>
    </location>
</feature>
<dbReference type="PROSITE" id="PS01186">
    <property type="entry name" value="EGF_2"/>
    <property type="match status" value="1"/>
</dbReference>
<dbReference type="GO" id="GO:0042734">
    <property type="term" value="C:presynaptic membrane"/>
    <property type="evidence" value="ECO:0007669"/>
    <property type="project" value="TreeGrafter"/>
</dbReference>
<evidence type="ECO:0000313" key="20">
    <source>
        <dbReference type="EMBL" id="CAF4229018.1"/>
    </source>
</evidence>
<gene>
    <name evidence="20" type="ORF">TSG867_LOCUS1756</name>
</gene>
<feature type="transmembrane region" description="Helical" evidence="18">
    <location>
        <begin position="827"/>
        <end position="853"/>
    </location>
</feature>
<dbReference type="GO" id="GO:0016540">
    <property type="term" value="P:protein autoprocessing"/>
    <property type="evidence" value="ECO:0007669"/>
    <property type="project" value="InterPro"/>
</dbReference>
<comment type="caution">
    <text evidence="15">Lacks conserved residue(s) required for the propagation of feature annotation.</text>
</comment>
<comment type="subcellular location">
    <subcellularLocation>
        <location evidence="1">Cell membrane</location>
        <topology evidence="1">Multi-pass membrane protein</topology>
    </subcellularLocation>
</comment>
<comment type="similarity">
    <text evidence="16">Belongs to the sodium:neurotransmitter symporter (SNF) (TC 2.A.22) family.</text>
</comment>
<feature type="disulfide bond" evidence="15">
    <location>
        <begin position="1487"/>
        <end position="1504"/>
    </location>
</feature>
<feature type="transmembrane region" description="Helical" evidence="18">
    <location>
        <begin position="1084"/>
        <end position="1107"/>
    </location>
</feature>
<comment type="caution">
    <text evidence="20">The sequence shown here is derived from an EMBL/GenBank/DDBJ whole genome shotgun (WGS) entry which is preliminary data.</text>
</comment>
<keyword evidence="7 16" id="KW-0769">Symport</keyword>
<feature type="binding site" evidence="13">
    <location>
        <position position="941"/>
    </location>
    <ligand>
        <name>Na(+)</name>
        <dbReference type="ChEBI" id="CHEBI:29101"/>
        <label>1</label>
    </ligand>
</feature>
<dbReference type="InterPro" id="IPR001881">
    <property type="entry name" value="EGF-like_Ca-bd_dom"/>
</dbReference>